<dbReference type="Gene3D" id="3.30.420.10">
    <property type="entry name" value="Ribonuclease H-like superfamily/Ribonuclease H"/>
    <property type="match status" value="1"/>
</dbReference>
<dbReference type="InterPro" id="IPR052183">
    <property type="entry name" value="IS_Transposase"/>
</dbReference>
<dbReference type="InterPro" id="IPR012337">
    <property type="entry name" value="RNaseH-like_sf"/>
</dbReference>
<evidence type="ECO:0000256" key="3">
    <source>
        <dbReference type="ARBA" id="ARBA00023125"/>
    </source>
</evidence>
<comment type="function">
    <text evidence="1">Involved in the transposition of the insertion sequence.</text>
</comment>
<feature type="domain" description="DDE" evidence="5">
    <location>
        <begin position="174"/>
        <end position="302"/>
    </location>
</feature>
<protein>
    <submittedName>
        <fullName evidence="6">IS6-family transposase</fullName>
    </submittedName>
</protein>
<keyword evidence="4" id="KW-0233">DNA recombination</keyword>
<dbReference type="PANTHER" id="PTHR35528:SF3">
    <property type="entry name" value="BLL1675 PROTEIN"/>
    <property type="match status" value="1"/>
</dbReference>
<keyword evidence="2" id="KW-0815">Transposition</keyword>
<dbReference type="InterPro" id="IPR032874">
    <property type="entry name" value="DDE_dom"/>
</dbReference>
<evidence type="ECO:0000313" key="7">
    <source>
        <dbReference type="Proteomes" id="UP000005307"/>
    </source>
</evidence>
<keyword evidence="3" id="KW-0238">DNA-binding</keyword>
<dbReference type="EMBL" id="CP003740">
    <property type="protein sequence ID" value="AGI70178.1"/>
    <property type="molecule type" value="Genomic_DNA"/>
</dbReference>
<dbReference type="NCBIfam" id="NF033587">
    <property type="entry name" value="transpos_IS6"/>
    <property type="match status" value="1"/>
</dbReference>
<proteinExistence type="predicted"/>
<dbReference type="STRING" id="391626.OAN307_c48330"/>
<evidence type="ECO:0000256" key="2">
    <source>
        <dbReference type="ARBA" id="ARBA00022578"/>
    </source>
</evidence>
<evidence type="ECO:0000256" key="1">
    <source>
        <dbReference type="ARBA" id="ARBA00002286"/>
    </source>
</evidence>
<accession>M9REJ7</accession>
<gene>
    <name evidence="6" type="ORF">OAN307_c48330</name>
</gene>
<evidence type="ECO:0000256" key="4">
    <source>
        <dbReference type="ARBA" id="ARBA00023172"/>
    </source>
</evidence>
<sequence>MGIQNCELLGWVRAQVHLCRLDTGMPEPERDFTDIASGLKRVHRTAMSQHMRGYVFCGNRRRRAFGCRHMLPEPVGEAVPRGSSSCGVFPFGVCIRMIKPKQSGAFLGHRFSPEIIAYAVWAYHRFPMSLRDVEDLLAARGIIVSHETIRAWVAKFGSQYAKVIRRDRPKVADKWHLDEVVLPTNGKKYWLWRAVDSNGDVLDILVQSRRNKRAADRFFRKLFKTFGAPRVVVTDKLRSYGAALKDLALGIEHRSHKRLNNRSEGSHRPTRRREKCMGRFKSPRQAQQFLSVHDQIQNVFRHRRHTLSAACYRQSRADAHWIWDDITRVLKAA</sequence>
<keyword evidence="7" id="KW-1185">Reference proteome</keyword>
<dbReference type="SUPFAM" id="SSF53098">
    <property type="entry name" value="Ribonuclease H-like"/>
    <property type="match status" value="1"/>
</dbReference>
<dbReference type="GO" id="GO:0006310">
    <property type="term" value="P:DNA recombination"/>
    <property type="evidence" value="ECO:0007669"/>
    <property type="project" value="UniProtKB-KW"/>
</dbReference>
<reference evidence="6 7" key="1">
    <citation type="journal article" date="2013" name="PLoS ONE">
        <title>Poles Apart: Arctic and Antarctic Octadecabacter strains Share High Genome Plasticity and a New Type of Xanthorhodopsin.</title>
        <authorList>
            <person name="Vollmers J."/>
            <person name="Voget S."/>
            <person name="Dietrich S."/>
            <person name="Gollnow K."/>
            <person name="Smits M."/>
            <person name="Meyer K."/>
            <person name="Brinkhoff T."/>
            <person name="Simon M."/>
            <person name="Daniel R."/>
        </authorList>
    </citation>
    <scope>NUCLEOTIDE SEQUENCE [LARGE SCALE GENOMIC DNA]</scope>
    <source>
        <strain evidence="6 7">307</strain>
    </source>
</reference>
<evidence type="ECO:0000313" key="6">
    <source>
        <dbReference type="EMBL" id="AGI70178.1"/>
    </source>
</evidence>
<dbReference type="PANTHER" id="PTHR35528">
    <property type="entry name" value="BLL1675 PROTEIN"/>
    <property type="match status" value="1"/>
</dbReference>
<dbReference type="InterPro" id="IPR036397">
    <property type="entry name" value="RNaseH_sf"/>
</dbReference>
<dbReference type="InterPro" id="IPR047930">
    <property type="entry name" value="Transpos_IS6"/>
</dbReference>
<dbReference type="GO" id="GO:0003677">
    <property type="term" value="F:DNA binding"/>
    <property type="evidence" value="ECO:0007669"/>
    <property type="project" value="UniProtKB-KW"/>
</dbReference>
<dbReference type="Pfam" id="PF13610">
    <property type="entry name" value="DDE_Tnp_IS240"/>
    <property type="match status" value="1"/>
</dbReference>
<dbReference type="GO" id="GO:0032196">
    <property type="term" value="P:transposition"/>
    <property type="evidence" value="ECO:0007669"/>
    <property type="project" value="UniProtKB-KW"/>
</dbReference>
<evidence type="ECO:0000259" key="5">
    <source>
        <dbReference type="Pfam" id="PF13610"/>
    </source>
</evidence>
<organism evidence="6 7">
    <name type="scientific">Octadecabacter antarcticus 307</name>
    <dbReference type="NCBI Taxonomy" id="391626"/>
    <lineage>
        <taxon>Bacteria</taxon>
        <taxon>Pseudomonadati</taxon>
        <taxon>Pseudomonadota</taxon>
        <taxon>Alphaproteobacteria</taxon>
        <taxon>Rhodobacterales</taxon>
        <taxon>Roseobacteraceae</taxon>
        <taxon>Octadecabacter</taxon>
    </lineage>
</organism>
<name>M9REJ7_9RHOB</name>
<dbReference type="AlphaFoldDB" id="M9REJ7"/>
<dbReference type="KEGG" id="oat:OAN307_c48330"/>
<dbReference type="HOGENOM" id="CLU_067322_1_2_5"/>
<dbReference type="eggNOG" id="COG3316">
    <property type="taxonomic scope" value="Bacteria"/>
</dbReference>
<dbReference type="Proteomes" id="UP000005307">
    <property type="component" value="Chromosome"/>
</dbReference>